<dbReference type="EMBL" id="OU342829">
    <property type="protein sequence ID" value="CAG7581631.1"/>
    <property type="molecule type" value="Genomic_DNA"/>
</dbReference>
<gene>
    <name evidence="1" type="ORF">SLAVMIC_00938</name>
</gene>
<organism evidence="1">
    <name type="scientific">uncultured marine phage</name>
    <dbReference type="NCBI Taxonomy" id="707152"/>
    <lineage>
        <taxon>Viruses</taxon>
        <taxon>environmental samples</taxon>
    </lineage>
</organism>
<reference evidence="1" key="1">
    <citation type="submission" date="2021-06" db="EMBL/GenBank/DDBJ databases">
        <authorList>
            <person name="Gannon L."/>
            <person name="Redgwell R T."/>
            <person name="Michniewski S."/>
            <person name="Harrison D C."/>
            <person name="Millard A."/>
        </authorList>
    </citation>
    <scope>NUCLEOTIDE SEQUENCE</scope>
</reference>
<proteinExistence type="predicted"/>
<accession>A0A8D9C9S9</accession>
<name>A0A8D9C9S9_9VIRU</name>
<evidence type="ECO:0000313" key="1">
    <source>
        <dbReference type="EMBL" id="CAG7581631.1"/>
    </source>
</evidence>
<sequence length="131" mass="15221">MIIEYYDIENGTSDFITSYKHGCTQREVNAYVVNMLNGIFRKISDTSQFNKLYIDPDTLLIFLDIVGINALKSQRNKDGSVIKNFMGYKIFRHTPEERYISLVNDSDEVARIYLKSQGDIRNGRLNKILEK</sequence>
<protein>
    <submittedName>
        <fullName evidence="1">Uncharacterized protein</fullName>
    </submittedName>
</protein>